<dbReference type="Proteomes" id="UP000011910">
    <property type="component" value="Unassembled WGS sequence"/>
</dbReference>
<reference evidence="1 2" key="1">
    <citation type="journal article" date="2013" name="Genome Announc.">
        <title>Draft Genome Sequence of Cesiribacter andamanensis Strain AMV16T, Isolated from a Soil Sample from a Mud Volcano in the Andaman Islands, India.</title>
        <authorList>
            <person name="Shivaji S."/>
            <person name="Ara S."/>
            <person name="Begum Z."/>
            <person name="Srinivas T.N."/>
            <person name="Singh A."/>
            <person name="Kumar Pinnaka A."/>
        </authorList>
    </citation>
    <scope>NUCLEOTIDE SEQUENCE [LARGE SCALE GENOMIC DNA]</scope>
    <source>
        <strain evidence="1 2">AMV16</strain>
    </source>
</reference>
<organism evidence="1 2">
    <name type="scientific">Cesiribacter andamanensis AMV16</name>
    <dbReference type="NCBI Taxonomy" id="1279009"/>
    <lineage>
        <taxon>Bacteria</taxon>
        <taxon>Pseudomonadati</taxon>
        <taxon>Bacteroidota</taxon>
        <taxon>Cytophagia</taxon>
        <taxon>Cytophagales</taxon>
        <taxon>Cesiribacteraceae</taxon>
        <taxon>Cesiribacter</taxon>
    </lineage>
</organism>
<dbReference type="AlphaFoldDB" id="M7NNY5"/>
<name>M7NNY5_9BACT</name>
<dbReference type="STRING" id="1279009.ADICEAN_01457"/>
<accession>M7NNY5</accession>
<gene>
    <name evidence="1" type="ORF">ADICEAN_01457</name>
</gene>
<keyword evidence="2" id="KW-1185">Reference proteome</keyword>
<dbReference type="EMBL" id="AODQ01000026">
    <property type="protein sequence ID" value="EMR03435.1"/>
    <property type="molecule type" value="Genomic_DNA"/>
</dbReference>
<evidence type="ECO:0000313" key="2">
    <source>
        <dbReference type="Proteomes" id="UP000011910"/>
    </source>
</evidence>
<evidence type="ECO:0000313" key="1">
    <source>
        <dbReference type="EMBL" id="EMR03435.1"/>
    </source>
</evidence>
<protein>
    <submittedName>
        <fullName evidence="1">Uncharacterized protein</fullName>
    </submittedName>
</protein>
<sequence length="127" mass="14601">MLAYHDASHELRAPFKQGWGLYLNAAAYTKLGGFMLTYWQGDSYIPIKGAPLFSSDSDTFVNPNAVSRQRRLLMLRLLNEIPIGRHLALSLRLEPFYDFGEGRLDFANSIYLNYRAGFGLWNKHKKK</sequence>
<proteinExistence type="predicted"/>
<comment type="caution">
    <text evidence="1">The sequence shown here is derived from an EMBL/GenBank/DDBJ whole genome shotgun (WGS) entry which is preliminary data.</text>
</comment>
<dbReference type="RefSeq" id="WP_009194857.1">
    <property type="nucleotide sequence ID" value="NZ_AODQ01000026.1"/>
</dbReference>